<protein>
    <submittedName>
        <fullName evidence="2">Uncharacterized protein</fullName>
    </submittedName>
</protein>
<keyword evidence="4" id="KW-1185">Reference proteome</keyword>
<dbReference type="Proteomes" id="UP000663829">
    <property type="component" value="Unassembled WGS sequence"/>
</dbReference>
<dbReference type="EMBL" id="CAJOBC010082164">
    <property type="protein sequence ID" value="CAF4281931.1"/>
    <property type="molecule type" value="Genomic_DNA"/>
</dbReference>
<dbReference type="AlphaFoldDB" id="A0A815KA36"/>
<organism evidence="2 4">
    <name type="scientific">Didymodactylos carnosus</name>
    <dbReference type="NCBI Taxonomy" id="1234261"/>
    <lineage>
        <taxon>Eukaryota</taxon>
        <taxon>Metazoa</taxon>
        <taxon>Spiralia</taxon>
        <taxon>Gnathifera</taxon>
        <taxon>Rotifera</taxon>
        <taxon>Eurotatoria</taxon>
        <taxon>Bdelloidea</taxon>
        <taxon>Philodinida</taxon>
        <taxon>Philodinidae</taxon>
        <taxon>Didymodactylos</taxon>
    </lineage>
</organism>
<feature type="compositionally biased region" description="Polar residues" evidence="1">
    <location>
        <begin position="167"/>
        <end position="182"/>
    </location>
</feature>
<dbReference type="OrthoDB" id="5087029at2759"/>
<feature type="compositionally biased region" description="Polar residues" evidence="1">
    <location>
        <begin position="121"/>
        <end position="131"/>
    </location>
</feature>
<dbReference type="EMBL" id="CAJNOQ010016762">
    <property type="protein sequence ID" value="CAF1387111.1"/>
    <property type="molecule type" value="Genomic_DNA"/>
</dbReference>
<feature type="region of interest" description="Disordered" evidence="1">
    <location>
        <begin position="154"/>
        <end position="197"/>
    </location>
</feature>
<reference evidence="2" key="1">
    <citation type="submission" date="2021-02" db="EMBL/GenBank/DDBJ databases">
        <authorList>
            <person name="Nowell W R."/>
        </authorList>
    </citation>
    <scope>NUCLEOTIDE SEQUENCE</scope>
</reference>
<evidence type="ECO:0000313" key="3">
    <source>
        <dbReference type="EMBL" id="CAF4281931.1"/>
    </source>
</evidence>
<sequence length="431" mass="49522">MIIMIMESNVNSNENIYYGMQPTEYQNLNQAASNMIRGVTPFHQTAPYPYSYHHVNQIPTQITTGKNQEHQPLSQSEQQMNYSAATEHLYVNPNTAQLNTYINSNRSNAYRYSNNEKRSPRTMNNEDSSIAENKCPKNHHNTDLNDYEAIYQQNNNSSNTHGRRYSGKQTSNAPYASYSSHGQQSNQQVDSQSNVQQVLQTQNPSVINMNVLKYATTHDLPPFILKFEEEEKLTRNRLPGAMHIKSFIQSDLWKAGVKYFTPSQLSLVLRNVPQTISKEVAEQDVKYSIKTAINFRKLIFVQNTVHRCSNVEKCAQYMGNHLSTAPSCEVNQNHRQNLNEAVKKAIEDGRIQATVVNNHSVPVPRDNLNEFPRLNSTRQAPWMNKNNNQQHDITNNNTTRTINNSLEMKDRNARILDEMRKLNESTDLKLN</sequence>
<evidence type="ECO:0000313" key="4">
    <source>
        <dbReference type="Proteomes" id="UP000663829"/>
    </source>
</evidence>
<feature type="region of interest" description="Disordered" evidence="1">
    <location>
        <begin position="110"/>
        <end position="142"/>
    </location>
</feature>
<comment type="caution">
    <text evidence="2">The sequence shown here is derived from an EMBL/GenBank/DDBJ whole genome shotgun (WGS) entry which is preliminary data.</text>
</comment>
<evidence type="ECO:0000256" key="1">
    <source>
        <dbReference type="SAM" id="MobiDB-lite"/>
    </source>
</evidence>
<accession>A0A815KA36</accession>
<dbReference type="Proteomes" id="UP000681722">
    <property type="component" value="Unassembled WGS sequence"/>
</dbReference>
<proteinExistence type="predicted"/>
<gene>
    <name evidence="2" type="ORF">GPM918_LOCUS32610</name>
    <name evidence="3" type="ORF">SRO942_LOCUS33280</name>
</gene>
<name>A0A815KA36_9BILA</name>
<evidence type="ECO:0000313" key="2">
    <source>
        <dbReference type="EMBL" id="CAF1387111.1"/>
    </source>
</evidence>
<feature type="compositionally biased region" description="Low complexity" evidence="1">
    <location>
        <begin position="183"/>
        <end position="197"/>
    </location>
</feature>